<dbReference type="InterPro" id="IPR015943">
    <property type="entry name" value="WD40/YVTN_repeat-like_dom_sf"/>
</dbReference>
<dbReference type="Proteomes" id="UP001630127">
    <property type="component" value="Unassembled WGS sequence"/>
</dbReference>
<evidence type="ECO:0000256" key="1">
    <source>
        <dbReference type="ARBA" id="ARBA00022574"/>
    </source>
</evidence>
<dbReference type="PROSITE" id="PS50082">
    <property type="entry name" value="WD_REPEATS_2"/>
    <property type="match status" value="2"/>
</dbReference>
<evidence type="ECO:0000313" key="4">
    <source>
        <dbReference type="EMBL" id="KAL3511082.1"/>
    </source>
</evidence>
<evidence type="ECO:0000256" key="3">
    <source>
        <dbReference type="PROSITE-ProRule" id="PRU00221"/>
    </source>
</evidence>
<protein>
    <recommendedName>
        <fullName evidence="6">Mitotic checkpoint protein BUB3.3</fullName>
    </recommendedName>
</protein>
<dbReference type="InterPro" id="IPR036322">
    <property type="entry name" value="WD40_repeat_dom_sf"/>
</dbReference>
<dbReference type="PANTHER" id="PTHR10971">
    <property type="entry name" value="MRNA EXPORT FACTOR AND BUB3"/>
    <property type="match status" value="1"/>
</dbReference>
<reference evidence="4 5" key="1">
    <citation type="submission" date="2024-11" db="EMBL/GenBank/DDBJ databases">
        <title>A near-complete genome assembly of Cinchona calisaya.</title>
        <authorList>
            <person name="Lian D.C."/>
            <person name="Zhao X.W."/>
            <person name="Wei L."/>
        </authorList>
    </citation>
    <scope>NUCLEOTIDE SEQUENCE [LARGE SCALE GENOMIC DNA]</scope>
    <source>
        <tissue evidence="4">Nenye</tissue>
    </source>
</reference>
<keyword evidence="2" id="KW-0677">Repeat</keyword>
<dbReference type="InterPro" id="IPR019775">
    <property type="entry name" value="WD40_repeat_CS"/>
</dbReference>
<dbReference type="EMBL" id="JBJUIK010000012">
    <property type="protein sequence ID" value="KAL3511082.1"/>
    <property type="molecule type" value="Genomic_DNA"/>
</dbReference>
<sequence>MNQTRINLDSNPIRDAISRIRFAPNSNNLLISSWDSSLRLYDVDSSKLRLGASDEYPLLDCCFAGNNNDSLAFSADSDGYIRRYDLECGDVGRIGSHYEATCIEYSNETNVLITAGWDKRMKFWDARSDKPLRCLDNVGGEVESMSLSGFHLMIAVGTSVGTYDLRKLSKLDEAKESFMDVQIKCVRPILGFEGFAVGSFDGRVALEYFSNTNSKNRGYAFRCHPKEKDGRHHLVPVNDIAFNPCMSTIFVTGDSEGYVSTWDAQSKKRLFELPRFQNGVASLSYNYNGLLLAVASSYTYQEANEREELPQIFLHEMNDHYIPSPSSRSSK</sequence>
<gene>
    <name evidence="4" type="ORF">ACH5RR_030483</name>
</gene>
<feature type="repeat" description="WD" evidence="3">
    <location>
        <begin position="93"/>
        <end position="134"/>
    </location>
</feature>
<proteinExistence type="predicted"/>
<comment type="caution">
    <text evidence="4">The sequence shown here is derived from an EMBL/GenBank/DDBJ whole genome shotgun (WGS) entry which is preliminary data.</text>
</comment>
<organism evidence="4 5">
    <name type="scientific">Cinchona calisaya</name>
    <dbReference type="NCBI Taxonomy" id="153742"/>
    <lineage>
        <taxon>Eukaryota</taxon>
        <taxon>Viridiplantae</taxon>
        <taxon>Streptophyta</taxon>
        <taxon>Embryophyta</taxon>
        <taxon>Tracheophyta</taxon>
        <taxon>Spermatophyta</taxon>
        <taxon>Magnoliopsida</taxon>
        <taxon>eudicotyledons</taxon>
        <taxon>Gunneridae</taxon>
        <taxon>Pentapetalae</taxon>
        <taxon>asterids</taxon>
        <taxon>lamiids</taxon>
        <taxon>Gentianales</taxon>
        <taxon>Rubiaceae</taxon>
        <taxon>Cinchonoideae</taxon>
        <taxon>Cinchoneae</taxon>
        <taxon>Cinchona</taxon>
    </lineage>
</organism>
<evidence type="ECO:0008006" key="6">
    <source>
        <dbReference type="Google" id="ProtNLM"/>
    </source>
</evidence>
<evidence type="ECO:0000313" key="5">
    <source>
        <dbReference type="Proteomes" id="UP001630127"/>
    </source>
</evidence>
<accession>A0ABD2YZ02</accession>
<dbReference type="SUPFAM" id="SSF50978">
    <property type="entry name" value="WD40 repeat-like"/>
    <property type="match status" value="1"/>
</dbReference>
<dbReference type="SMART" id="SM00320">
    <property type="entry name" value="WD40"/>
    <property type="match status" value="4"/>
</dbReference>
<keyword evidence="1 3" id="KW-0853">WD repeat</keyword>
<dbReference type="Pfam" id="PF00400">
    <property type="entry name" value="WD40"/>
    <property type="match status" value="2"/>
</dbReference>
<dbReference type="InterPro" id="IPR001680">
    <property type="entry name" value="WD40_rpt"/>
</dbReference>
<feature type="repeat" description="WD" evidence="3">
    <location>
        <begin position="230"/>
        <end position="272"/>
    </location>
</feature>
<keyword evidence="5" id="KW-1185">Reference proteome</keyword>
<name>A0ABD2YZ02_9GENT</name>
<dbReference type="AlphaFoldDB" id="A0ABD2YZ02"/>
<evidence type="ECO:0000256" key="2">
    <source>
        <dbReference type="ARBA" id="ARBA00022737"/>
    </source>
</evidence>
<dbReference type="PROSITE" id="PS00678">
    <property type="entry name" value="WD_REPEATS_1"/>
    <property type="match status" value="1"/>
</dbReference>
<dbReference type="Gene3D" id="2.130.10.10">
    <property type="entry name" value="YVTN repeat-like/Quinoprotein amine dehydrogenase"/>
    <property type="match status" value="1"/>
</dbReference>